<feature type="region of interest" description="Disordered" evidence="1">
    <location>
        <begin position="86"/>
        <end position="107"/>
    </location>
</feature>
<evidence type="ECO:0000313" key="2">
    <source>
        <dbReference type="EMBL" id="KAL2624384.1"/>
    </source>
</evidence>
<evidence type="ECO:0000256" key="1">
    <source>
        <dbReference type="SAM" id="MobiDB-lite"/>
    </source>
</evidence>
<reference evidence="2 3" key="1">
    <citation type="submission" date="2024-09" db="EMBL/GenBank/DDBJ databases">
        <title>Chromosome-scale assembly of Riccia fluitans.</title>
        <authorList>
            <person name="Paukszto L."/>
            <person name="Sawicki J."/>
            <person name="Karawczyk K."/>
            <person name="Piernik-Szablinska J."/>
            <person name="Szczecinska M."/>
            <person name="Mazdziarz M."/>
        </authorList>
    </citation>
    <scope>NUCLEOTIDE SEQUENCE [LARGE SCALE GENOMIC DNA]</scope>
    <source>
        <strain evidence="2">Rf_01</strain>
        <tissue evidence="2">Aerial parts of the thallus</tissue>
    </source>
</reference>
<feature type="compositionally biased region" description="Low complexity" evidence="1">
    <location>
        <begin position="221"/>
        <end position="231"/>
    </location>
</feature>
<accession>A0ABD1YD95</accession>
<keyword evidence="3" id="KW-1185">Reference proteome</keyword>
<proteinExistence type="predicted"/>
<protein>
    <submittedName>
        <fullName evidence="2">Uncharacterized protein</fullName>
    </submittedName>
</protein>
<comment type="caution">
    <text evidence="2">The sequence shown here is derived from an EMBL/GenBank/DDBJ whole genome shotgun (WGS) entry which is preliminary data.</text>
</comment>
<feature type="compositionally biased region" description="Low complexity" evidence="1">
    <location>
        <begin position="86"/>
        <end position="97"/>
    </location>
</feature>
<name>A0ABD1YD95_9MARC</name>
<gene>
    <name evidence="2" type="ORF">R1flu_008629</name>
</gene>
<evidence type="ECO:0000313" key="3">
    <source>
        <dbReference type="Proteomes" id="UP001605036"/>
    </source>
</evidence>
<feature type="region of interest" description="Disordered" evidence="1">
    <location>
        <begin position="212"/>
        <end position="231"/>
    </location>
</feature>
<organism evidence="2 3">
    <name type="scientific">Riccia fluitans</name>
    <dbReference type="NCBI Taxonomy" id="41844"/>
    <lineage>
        <taxon>Eukaryota</taxon>
        <taxon>Viridiplantae</taxon>
        <taxon>Streptophyta</taxon>
        <taxon>Embryophyta</taxon>
        <taxon>Marchantiophyta</taxon>
        <taxon>Marchantiopsida</taxon>
        <taxon>Marchantiidae</taxon>
        <taxon>Marchantiales</taxon>
        <taxon>Ricciaceae</taxon>
        <taxon>Riccia</taxon>
    </lineage>
</organism>
<dbReference type="EMBL" id="JBHFFA010000005">
    <property type="protein sequence ID" value="KAL2624384.1"/>
    <property type="molecule type" value="Genomic_DNA"/>
</dbReference>
<dbReference type="Proteomes" id="UP001605036">
    <property type="component" value="Unassembled WGS sequence"/>
</dbReference>
<dbReference type="AlphaFoldDB" id="A0ABD1YD95"/>
<sequence length="231" mass="25480">MCVGSVAELLHQHEGRNRCAYDHKGGFRAIGCSYNLDDFEAESTQKAARREKARREAEPTEGQLLCNYLPLLREHLRELAAEIDATAATSSSTTTSTEDSEKHRNNLGPWRMATGFVKMQVVPTLITHVRRSVTNMGKRRGAIGDAVVKAYIDSIKIARGELAPSPKLRTAEHFAMWSLLRGEVKLSVRTGELELWKGGGYEQPVPSFASHYVTGDGGLSGRRSTLRGTPQ</sequence>